<dbReference type="AlphaFoldDB" id="A0A5N4DTU4"/>
<proteinExistence type="predicted"/>
<evidence type="ECO:0000313" key="1">
    <source>
        <dbReference type="EMBL" id="KAB1274477.1"/>
    </source>
</evidence>
<dbReference type="EMBL" id="JWIN03000009">
    <property type="protein sequence ID" value="KAB1274477.1"/>
    <property type="molecule type" value="Genomic_DNA"/>
</dbReference>
<evidence type="ECO:0000313" key="2">
    <source>
        <dbReference type="Proteomes" id="UP000299084"/>
    </source>
</evidence>
<accession>A0A5N4DTU4</accession>
<gene>
    <name evidence="1" type="ORF">Cadr_000012087</name>
</gene>
<organism evidence="1 2">
    <name type="scientific">Camelus dromedarius</name>
    <name type="common">Dromedary</name>
    <name type="synonym">Arabian camel</name>
    <dbReference type="NCBI Taxonomy" id="9838"/>
    <lineage>
        <taxon>Eukaryota</taxon>
        <taxon>Metazoa</taxon>
        <taxon>Chordata</taxon>
        <taxon>Craniata</taxon>
        <taxon>Vertebrata</taxon>
        <taxon>Euteleostomi</taxon>
        <taxon>Mammalia</taxon>
        <taxon>Eutheria</taxon>
        <taxon>Laurasiatheria</taxon>
        <taxon>Artiodactyla</taxon>
        <taxon>Tylopoda</taxon>
        <taxon>Camelidae</taxon>
        <taxon>Camelus</taxon>
    </lineage>
</organism>
<dbReference type="Proteomes" id="UP000299084">
    <property type="component" value="Unassembled WGS sequence"/>
</dbReference>
<sequence>MGWWWVAPQLEDTPVTQEGFVWGSREHQNQGTSDPQVSKVLGGHCVLRGDQSPVLDIIGAQVPLQPDPKATHLQEQRPS</sequence>
<protein>
    <submittedName>
        <fullName evidence="1">Uncharacterized protein</fullName>
    </submittedName>
</protein>
<keyword evidence="2" id="KW-1185">Reference proteome</keyword>
<name>A0A5N4DTU4_CAMDR</name>
<comment type="caution">
    <text evidence="1">The sequence shown here is derived from an EMBL/GenBank/DDBJ whole genome shotgun (WGS) entry which is preliminary data.</text>
</comment>
<reference evidence="1 2" key="1">
    <citation type="journal article" date="2019" name="Mol. Ecol. Resour.">
        <title>Improving Illumina assemblies with Hi-C and long reads: an example with the North African dromedary.</title>
        <authorList>
            <person name="Elbers J.P."/>
            <person name="Rogers M.F."/>
            <person name="Perelman P.L."/>
            <person name="Proskuryakova A.A."/>
            <person name="Serdyukova N.A."/>
            <person name="Johnson W.E."/>
            <person name="Horin P."/>
            <person name="Corander J."/>
            <person name="Murphy D."/>
            <person name="Burger P.A."/>
        </authorList>
    </citation>
    <scope>NUCLEOTIDE SEQUENCE [LARGE SCALE GENOMIC DNA]</scope>
    <source>
        <strain evidence="1">Drom800</strain>
        <tissue evidence="1">Blood</tissue>
    </source>
</reference>